<dbReference type="PANTHER" id="PTHR34220">
    <property type="entry name" value="SENSOR HISTIDINE KINASE YPDA"/>
    <property type="match status" value="1"/>
</dbReference>
<feature type="transmembrane region" description="Helical" evidence="1">
    <location>
        <begin position="28"/>
        <end position="47"/>
    </location>
</feature>
<comment type="caution">
    <text evidence="3">The sequence shown here is derived from an EMBL/GenBank/DDBJ whole genome shotgun (WGS) entry which is preliminary data.</text>
</comment>
<evidence type="ECO:0000313" key="4">
    <source>
        <dbReference type="EMBL" id="PRB90459.1"/>
    </source>
</evidence>
<keyword evidence="3" id="KW-0808">Transferase</keyword>
<dbReference type="PANTHER" id="PTHR34220:SF7">
    <property type="entry name" value="SENSOR HISTIDINE KINASE YPDA"/>
    <property type="match status" value="1"/>
</dbReference>
<proteinExistence type="predicted"/>
<keyword evidence="5" id="KW-1185">Reference proteome</keyword>
<feature type="transmembrane region" description="Helical" evidence="1">
    <location>
        <begin position="87"/>
        <end position="106"/>
    </location>
</feature>
<organism evidence="3 6">
    <name type="scientific">Chryseobacterium culicis</name>
    <dbReference type="NCBI Taxonomy" id="680127"/>
    <lineage>
        <taxon>Bacteria</taxon>
        <taxon>Pseudomonadati</taxon>
        <taxon>Bacteroidota</taxon>
        <taxon>Flavobacteriia</taxon>
        <taxon>Flavobacteriales</taxon>
        <taxon>Weeksellaceae</taxon>
        <taxon>Chryseobacterium group</taxon>
        <taxon>Chryseobacterium</taxon>
    </lineage>
</organism>
<dbReference type="GO" id="GO:0016020">
    <property type="term" value="C:membrane"/>
    <property type="evidence" value="ECO:0007669"/>
    <property type="project" value="InterPro"/>
</dbReference>
<dbReference type="Proteomes" id="UP000238325">
    <property type="component" value="Unassembled WGS sequence"/>
</dbReference>
<feature type="domain" description="Signal transduction histidine kinase internal region" evidence="2">
    <location>
        <begin position="167"/>
        <end position="244"/>
    </location>
</feature>
<dbReference type="InterPro" id="IPR010559">
    <property type="entry name" value="Sig_transdc_His_kin_internal"/>
</dbReference>
<accession>A0A2S9CZ65</accession>
<keyword evidence="1" id="KW-0812">Transmembrane</keyword>
<dbReference type="InterPro" id="IPR050640">
    <property type="entry name" value="Bact_2-comp_sensor_kinase"/>
</dbReference>
<dbReference type="AlphaFoldDB" id="A0A2S9CZ65"/>
<keyword evidence="3" id="KW-0418">Kinase</keyword>
<dbReference type="EMBL" id="PCPH01000002">
    <property type="protein sequence ID" value="PRB90459.1"/>
    <property type="molecule type" value="Genomic_DNA"/>
</dbReference>
<dbReference type="RefSeq" id="WP_105681875.1">
    <property type="nucleotide sequence ID" value="NZ_JBBGZD010000001.1"/>
</dbReference>
<gene>
    <name evidence="3" type="ORF">CQ022_06070</name>
    <name evidence="4" type="ORF">CQ033_06915</name>
</gene>
<dbReference type="Pfam" id="PF06580">
    <property type="entry name" value="His_kinase"/>
    <property type="match status" value="1"/>
</dbReference>
<protein>
    <submittedName>
        <fullName evidence="3">Histidine kinase</fullName>
    </submittedName>
</protein>
<dbReference type="GO" id="GO:0000155">
    <property type="term" value="F:phosphorelay sensor kinase activity"/>
    <property type="evidence" value="ECO:0007669"/>
    <property type="project" value="InterPro"/>
</dbReference>
<evidence type="ECO:0000259" key="2">
    <source>
        <dbReference type="Pfam" id="PF06580"/>
    </source>
</evidence>
<feature type="transmembrane region" description="Helical" evidence="1">
    <location>
        <begin position="53"/>
        <end position="75"/>
    </location>
</feature>
<dbReference type="OrthoDB" id="9809908at2"/>
<dbReference type="Gene3D" id="3.30.565.10">
    <property type="entry name" value="Histidine kinase-like ATPase, C-terminal domain"/>
    <property type="match status" value="1"/>
</dbReference>
<evidence type="ECO:0000313" key="6">
    <source>
        <dbReference type="Proteomes" id="UP000238534"/>
    </source>
</evidence>
<dbReference type="EMBL" id="PCPP01000001">
    <property type="protein sequence ID" value="PRB85817.1"/>
    <property type="molecule type" value="Genomic_DNA"/>
</dbReference>
<evidence type="ECO:0000256" key="1">
    <source>
        <dbReference type="SAM" id="Phobius"/>
    </source>
</evidence>
<dbReference type="Proteomes" id="UP000238534">
    <property type="component" value="Unassembled WGS sequence"/>
</dbReference>
<evidence type="ECO:0000313" key="5">
    <source>
        <dbReference type="Proteomes" id="UP000238325"/>
    </source>
</evidence>
<sequence>MKYSPWKFEETFVMDFLVEGKYRFRRHLLFLIFFFLLIYSARFWHWYSGIYQYYVLFFVYTVLITMVYINIYVLVPRFFFKTKYVTYLVLLVLMGVLGLNFIGYGFKLFFEEFRIKNILRENEKGGIYEGVLMCIPIIMTTTTVKLLQKWISDNKRINELSNLTLNMELNELRNQINPHFLFNMLNNVKALIRTDPAKASVVIVKLSEFLRYQLYENSEEKTLLTSEIDFLSNFLNLEKIRRDNFLFDIHADVDKRVLNSTFIPPNLFTTFVENAVKHSVDISGGESYVKIEINIENKQLYFRCVNSRSSGYAVSDKKNSGLGLANITRRLELLYSDTFDLQIESGDKEYIVNLKIPV</sequence>
<keyword evidence="1" id="KW-1133">Transmembrane helix</keyword>
<dbReference type="InterPro" id="IPR036890">
    <property type="entry name" value="HATPase_C_sf"/>
</dbReference>
<name>A0A2S9CZ65_CHRCI</name>
<reference evidence="5 6" key="1">
    <citation type="submission" date="2017-09" db="EMBL/GenBank/DDBJ databases">
        <title>Genomic, metabolic, and phenotypic characteristics of bacterial isolates from the natural microbiome of the model nematode Caenorhabditis elegans.</title>
        <authorList>
            <person name="Zimmermann J."/>
            <person name="Obeng N."/>
            <person name="Yang W."/>
            <person name="Obeng O."/>
            <person name="Kissoyan K."/>
            <person name="Pees B."/>
            <person name="Dirksen P."/>
            <person name="Hoppner M."/>
            <person name="Franke A."/>
            <person name="Rosenstiel P."/>
            <person name="Leippe M."/>
            <person name="Dierking K."/>
            <person name="Kaleta C."/>
            <person name="Schulenburg H."/>
        </authorList>
    </citation>
    <scope>NUCLEOTIDE SEQUENCE [LARGE SCALE GENOMIC DNA]</scope>
    <source>
        <strain evidence="3 6">MYb25</strain>
        <strain evidence="4 5">MYb44</strain>
    </source>
</reference>
<evidence type="ECO:0000313" key="3">
    <source>
        <dbReference type="EMBL" id="PRB85817.1"/>
    </source>
</evidence>
<keyword evidence="1" id="KW-0472">Membrane</keyword>